<organism evidence="3 4">
    <name type="scientific">Streblomastix strix</name>
    <dbReference type="NCBI Taxonomy" id="222440"/>
    <lineage>
        <taxon>Eukaryota</taxon>
        <taxon>Metamonada</taxon>
        <taxon>Preaxostyla</taxon>
        <taxon>Oxymonadida</taxon>
        <taxon>Streblomastigidae</taxon>
        <taxon>Streblomastix</taxon>
    </lineage>
</organism>
<comment type="caution">
    <text evidence="3">The sequence shown here is derived from an EMBL/GenBank/DDBJ whole genome shotgun (WGS) entry which is preliminary data.</text>
</comment>
<dbReference type="PROSITE" id="PS51898">
    <property type="entry name" value="TYR_RECOMBINASE"/>
    <property type="match status" value="1"/>
</dbReference>
<dbReference type="Pfam" id="PF00589">
    <property type="entry name" value="Phage_integrase"/>
    <property type="match status" value="1"/>
</dbReference>
<sequence length="316" mass="35625">MLGATGLGGDAVEIVIGSMSPETWRKRRAGIHILNEFFEDQKIDLDKLRQMRADVTLVNALTWLNCKGGNKCLQDLRKLKMHGGIALAMFFNIDDVSKSPIVTSAAKKFELAIQSKSKYVTMWDLDLLLSFIAAQQEVNGWRLMDMTMALLVAFTAARMTELTRMLIGGINIDEDKMIIKIKVKKGKKEIEYNVEVSRQKGKICPVKAMINWLKDDECMKGKQDSVWYDQIKKRKMSPQACSKCLRKIMNEVGIDQQYGGATVRHAMMTKLRKYGATQEEVNAFTRHAPGSNVVDVYYNKPVGRDLSTLLLSGGDF</sequence>
<dbReference type="AlphaFoldDB" id="A0A5J4TXV9"/>
<dbReference type="EMBL" id="SNRW01023531">
    <property type="protein sequence ID" value="KAA6362938.1"/>
    <property type="molecule type" value="Genomic_DNA"/>
</dbReference>
<dbReference type="SUPFAM" id="SSF56349">
    <property type="entry name" value="DNA breaking-rejoining enzymes"/>
    <property type="match status" value="1"/>
</dbReference>
<dbReference type="InterPro" id="IPR013762">
    <property type="entry name" value="Integrase-like_cat_sf"/>
</dbReference>
<dbReference type="InterPro" id="IPR011010">
    <property type="entry name" value="DNA_brk_join_enz"/>
</dbReference>
<reference evidence="3 4" key="1">
    <citation type="submission" date="2019-03" db="EMBL/GenBank/DDBJ databases">
        <title>Single cell metagenomics reveals metabolic interactions within the superorganism composed of flagellate Streblomastix strix and complex community of Bacteroidetes bacteria on its surface.</title>
        <authorList>
            <person name="Treitli S.C."/>
            <person name="Kolisko M."/>
            <person name="Husnik F."/>
            <person name="Keeling P."/>
            <person name="Hampl V."/>
        </authorList>
    </citation>
    <scope>NUCLEOTIDE SEQUENCE [LARGE SCALE GENOMIC DNA]</scope>
    <source>
        <strain evidence="3">ST1C</strain>
    </source>
</reference>
<evidence type="ECO:0000259" key="2">
    <source>
        <dbReference type="PROSITE" id="PS51898"/>
    </source>
</evidence>
<feature type="domain" description="Tyr recombinase" evidence="2">
    <location>
        <begin position="115"/>
        <end position="311"/>
    </location>
</feature>
<name>A0A5J4TXV9_9EUKA</name>
<keyword evidence="1" id="KW-0233">DNA recombination</keyword>
<evidence type="ECO:0000313" key="4">
    <source>
        <dbReference type="Proteomes" id="UP000324800"/>
    </source>
</evidence>
<evidence type="ECO:0000256" key="1">
    <source>
        <dbReference type="ARBA" id="ARBA00023172"/>
    </source>
</evidence>
<dbReference type="Proteomes" id="UP000324800">
    <property type="component" value="Unassembled WGS sequence"/>
</dbReference>
<dbReference type="GO" id="GO:0015074">
    <property type="term" value="P:DNA integration"/>
    <property type="evidence" value="ECO:0007669"/>
    <property type="project" value="InterPro"/>
</dbReference>
<evidence type="ECO:0000313" key="3">
    <source>
        <dbReference type="EMBL" id="KAA6362938.1"/>
    </source>
</evidence>
<dbReference type="Gene3D" id="1.10.443.10">
    <property type="entry name" value="Intergrase catalytic core"/>
    <property type="match status" value="1"/>
</dbReference>
<gene>
    <name evidence="3" type="ORF">EZS28_041535</name>
</gene>
<dbReference type="InterPro" id="IPR002104">
    <property type="entry name" value="Integrase_catalytic"/>
</dbReference>
<accession>A0A5J4TXV9</accession>
<protein>
    <recommendedName>
        <fullName evidence="2">Tyr recombinase domain-containing protein</fullName>
    </recommendedName>
</protein>
<proteinExistence type="predicted"/>
<dbReference type="GO" id="GO:0003677">
    <property type="term" value="F:DNA binding"/>
    <property type="evidence" value="ECO:0007669"/>
    <property type="project" value="InterPro"/>
</dbReference>
<dbReference type="GO" id="GO:0006310">
    <property type="term" value="P:DNA recombination"/>
    <property type="evidence" value="ECO:0007669"/>
    <property type="project" value="UniProtKB-KW"/>
</dbReference>